<dbReference type="Proteomes" id="UP000694407">
    <property type="component" value="Unplaced"/>
</dbReference>
<dbReference type="SMART" id="SM00060">
    <property type="entry name" value="FN3"/>
    <property type="match status" value="2"/>
</dbReference>
<feature type="region of interest" description="Disordered" evidence="1">
    <location>
        <begin position="918"/>
        <end position="946"/>
    </location>
</feature>
<dbReference type="FunFam" id="2.60.40.10:FF:000292">
    <property type="entry name" value="Target of Nesh-SH3 isoform 1"/>
    <property type="match status" value="1"/>
</dbReference>
<evidence type="ECO:0000313" key="5">
    <source>
        <dbReference type="Proteomes" id="UP000694407"/>
    </source>
</evidence>
<feature type="compositionally biased region" description="Pro residues" evidence="1">
    <location>
        <begin position="533"/>
        <end position="545"/>
    </location>
</feature>
<dbReference type="InterPro" id="IPR013783">
    <property type="entry name" value="Ig-like_fold"/>
</dbReference>
<feature type="compositionally biased region" description="Polar residues" evidence="1">
    <location>
        <begin position="924"/>
        <end position="934"/>
    </location>
</feature>
<dbReference type="AlphaFoldDB" id="A0A8C5ZRI2"/>
<evidence type="ECO:0000256" key="1">
    <source>
        <dbReference type="SAM" id="MobiDB-lite"/>
    </source>
</evidence>
<dbReference type="PANTHER" id="PTHR23197">
    <property type="entry name" value="TARSH-RELATED FIBRONECTIN DOMAIN-CONTAINING"/>
    <property type="match status" value="1"/>
</dbReference>
<feature type="compositionally biased region" description="Polar residues" evidence="1">
    <location>
        <begin position="779"/>
        <end position="789"/>
    </location>
</feature>
<dbReference type="Ensembl" id="ENSMMMT00000019622.1">
    <property type="protein sequence ID" value="ENSMMMP00000017243.1"/>
    <property type="gene ID" value="ENSMMMG00000013111.1"/>
</dbReference>
<protein>
    <submittedName>
        <fullName evidence="4">ABI family member 3 binding protein</fullName>
    </submittedName>
</protein>
<evidence type="ECO:0000313" key="4">
    <source>
        <dbReference type="Ensembl" id="ENSMMMP00000017243.1"/>
    </source>
</evidence>
<feature type="compositionally biased region" description="Polar residues" evidence="1">
    <location>
        <begin position="425"/>
        <end position="435"/>
    </location>
</feature>
<feature type="region of interest" description="Disordered" evidence="1">
    <location>
        <begin position="391"/>
        <end position="820"/>
    </location>
</feature>
<proteinExistence type="predicted"/>
<dbReference type="GO" id="GO:0030198">
    <property type="term" value="P:extracellular matrix organization"/>
    <property type="evidence" value="ECO:0007669"/>
    <property type="project" value="TreeGrafter"/>
</dbReference>
<dbReference type="Gene3D" id="2.60.40.10">
    <property type="entry name" value="Immunoglobulins"/>
    <property type="match status" value="2"/>
</dbReference>
<feature type="domain" description="Fibronectin type-III" evidence="3">
    <location>
        <begin position="116"/>
        <end position="214"/>
    </location>
</feature>
<reference evidence="4" key="1">
    <citation type="submission" date="2025-08" db="UniProtKB">
        <authorList>
            <consortium name="Ensembl"/>
        </authorList>
    </citation>
    <scope>IDENTIFICATION</scope>
</reference>
<sequence>MLSSLGCLLLCGSIALALGNAQKLPKGKKPSLKVHINTTSDSILLKFLRPNPNVKLEGFLLGYGSNVSPNQYFPLPTEGKYTEAVVDAEPKYLIVVRPAPPPSQKKSCSGKSRSRKPLQLVVGTLTPSSVFLSWGFLINPHHDWTLPSHCPNDRFYTIRYREKDKEKKWIFQLCPATETIVENLKPNTVYEFGVKDNVEGGIWSKIFNHKTIIGSKNKVNGKIQSTYDQVHTVPAYVPKKLIPITIIKQVIQNVTHKASTKSPDKTPYGGPILVHLIIPGPNDTTVKLPTSIMFEISDAIKTQLAKNETLALPAESKTPEVEKIPAQPVTVIPEIVPRTIKPTVSSEVDVSETTLVLSERTPEALQTILMPKFELPLSTLAPKSLPDFPEAKTPFPFEKPRSTFASSEKPWMVPTAKPSEDSKVVQPQTATYDVFSSSTTSDETEISEAHTATSDPILDSVPPKTSRTLEQPRATLAASETPFVPQKMETFTSPEMQPTTPVPQRTTSTPSTPKRRPRPQTPRTKPAPWQTPRAPPKPKTSPHPRIPQTQPVPKGPQRATSKPKMSPSPEALYTTPAPLESRGIPFIPIISPSPSQEELQTTLEETDQTTQELFTTKIPRTTEWAKTTQAPHRLYTTPVRPRIPGKPHIRPVLNRTRPIRPKPSGIPSRNGVGTGTKQAPKPSGAGRNVSVDFTHSTKKPVPIPGTRHPAGPPRSGPPRRKPLPPNNVTGKPGSIGIISSGRVTSPPLRATLKPTGIPSERPETDKKQPTAPASGEELGNTTDISSSPTRETDHLGKPRFKGPHVRYIPKPDNRPCSITDSVKRFPTEEAMEGNATSPPQNPPTNLTVVTVEGCPSFVILDWEKPLNDTVTEYEVISRENGSFSGKNKSIQVTNQTFSTIENLKPDTSYEFQVKPKNPLGEGPASNTVAFSTESADPRVSEPVSAGRDAIWTERPFNSDSYSECKGKQYVKRTWYKKFVGVQLCNSLRYKIYLSDSLTGKFYNIGDQRGHGEDHCQFVDSFLDGRTGQQLTSDQLPTKEGYFRAVRQEPVQFGEIGGHTQITYVQWYECGTTIPGKW</sequence>
<dbReference type="InterPro" id="IPR036116">
    <property type="entry name" value="FN3_sf"/>
</dbReference>
<accession>A0A8C5ZRI2</accession>
<feature type="compositionally biased region" description="Low complexity" evidence="1">
    <location>
        <begin position="498"/>
        <end position="512"/>
    </location>
</feature>
<keyword evidence="5" id="KW-1185">Reference proteome</keyword>
<gene>
    <name evidence="4" type="primary">ABI3BP</name>
</gene>
<dbReference type="GeneTree" id="ENSGT00530000063558"/>
<dbReference type="Pfam" id="PF21731">
    <property type="entry name" value="TARSH_C"/>
    <property type="match status" value="1"/>
</dbReference>
<feature type="chain" id="PRO_5034408536" evidence="2">
    <location>
        <begin position="22"/>
        <end position="1077"/>
    </location>
</feature>
<dbReference type="PROSITE" id="PS50853">
    <property type="entry name" value="FN3"/>
    <property type="match status" value="2"/>
</dbReference>
<evidence type="ECO:0000256" key="2">
    <source>
        <dbReference type="SAM" id="SignalP"/>
    </source>
</evidence>
<dbReference type="CDD" id="cd00063">
    <property type="entry name" value="FN3"/>
    <property type="match status" value="2"/>
</dbReference>
<dbReference type="Pfam" id="PF00041">
    <property type="entry name" value="fn3"/>
    <property type="match status" value="1"/>
</dbReference>
<feature type="signal peptide" evidence="2">
    <location>
        <begin position="1"/>
        <end position="21"/>
    </location>
</feature>
<name>A0A8C5ZRI2_MARMA</name>
<evidence type="ECO:0000259" key="3">
    <source>
        <dbReference type="PROSITE" id="PS50853"/>
    </source>
</evidence>
<keyword evidence="2" id="KW-0732">Signal</keyword>
<reference evidence="4" key="2">
    <citation type="submission" date="2025-09" db="UniProtKB">
        <authorList>
            <consortium name="Ensembl"/>
        </authorList>
    </citation>
    <scope>IDENTIFICATION</scope>
</reference>
<dbReference type="SUPFAM" id="SSF49265">
    <property type="entry name" value="Fibronectin type III"/>
    <property type="match status" value="2"/>
</dbReference>
<feature type="compositionally biased region" description="Low complexity" evidence="1">
    <location>
        <begin position="584"/>
        <end position="616"/>
    </location>
</feature>
<dbReference type="PANTHER" id="PTHR23197:SF10">
    <property type="entry name" value="TARGET OF NESH-SH3"/>
    <property type="match status" value="1"/>
</dbReference>
<feature type="domain" description="Fibronectin type-III" evidence="3">
    <location>
        <begin position="842"/>
        <end position="935"/>
    </location>
</feature>
<dbReference type="InterPro" id="IPR049109">
    <property type="entry name" value="TARSH/FNDC1_C"/>
</dbReference>
<organism evidence="4 5">
    <name type="scientific">Marmota marmota marmota</name>
    <name type="common">Alpine marmot</name>
    <dbReference type="NCBI Taxonomy" id="9994"/>
    <lineage>
        <taxon>Eukaryota</taxon>
        <taxon>Metazoa</taxon>
        <taxon>Chordata</taxon>
        <taxon>Craniata</taxon>
        <taxon>Vertebrata</taxon>
        <taxon>Euteleostomi</taxon>
        <taxon>Mammalia</taxon>
        <taxon>Eutheria</taxon>
        <taxon>Euarchontoglires</taxon>
        <taxon>Glires</taxon>
        <taxon>Rodentia</taxon>
        <taxon>Sciuromorpha</taxon>
        <taxon>Sciuridae</taxon>
        <taxon>Xerinae</taxon>
        <taxon>Marmotini</taxon>
        <taxon>Marmota</taxon>
    </lineage>
</organism>
<dbReference type="FunFam" id="2.60.40.10:FF:000288">
    <property type="entry name" value="target of Nesh-SH3 isoform X5"/>
    <property type="match status" value="1"/>
</dbReference>
<dbReference type="InterPro" id="IPR003961">
    <property type="entry name" value="FN3_dom"/>
</dbReference>
<dbReference type="GO" id="GO:0010811">
    <property type="term" value="P:positive regulation of cell-substrate adhesion"/>
    <property type="evidence" value="ECO:0007669"/>
    <property type="project" value="TreeGrafter"/>
</dbReference>